<dbReference type="OrthoDB" id="9778711at2"/>
<dbReference type="AlphaFoldDB" id="C9RDA8"/>
<dbReference type="Gene3D" id="3.20.20.70">
    <property type="entry name" value="Aldolase class I"/>
    <property type="match status" value="1"/>
</dbReference>
<evidence type="ECO:0000256" key="5">
    <source>
        <dbReference type="ARBA" id="ARBA00048791"/>
    </source>
</evidence>
<dbReference type="SMART" id="SM01133">
    <property type="entry name" value="DeoC"/>
    <property type="match status" value="1"/>
</dbReference>
<dbReference type="HOGENOM" id="CLU_053595_0_1_9"/>
<evidence type="ECO:0000256" key="7">
    <source>
        <dbReference type="HAMAP-Rule" id="MF_00114"/>
    </source>
</evidence>
<evidence type="ECO:0000256" key="1">
    <source>
        <dbReference type="ARBA" id="ARBA00010936"/>
    </source>
</evidence>
<dbReference type="KEGG" id="adg:Adeg_1109"/>
<dbReference type="InterPro" id="IPR002915">
    <property type="entry name" value="DeoC/FbaB/LacD_aldolase"/>
</dbReference>
<dbReference type="SUPFAM" id="SSF51569">
    <property type="entry name" value="Aldolase"/>
    <property type="match status" value="1"/>
</dbReference>
<accession>C9RDA8</accession>
<dbReference type="PANTHER" id="PTHR10889:SF1">
    <property type="entry name" value="DEOXYRIBOSE-PHOSPHATE ALDOLASE"/>
    <property type="match status" value="1"/>
</dbReference>
<dbReference type="eggNOG" id="COG0274">
    <property type="taxonomic scope" value="Bacteria"/>
</dbReference>
<dbReference type="GO" id="GO:0005737">
    <property type="term" value="C:cytoplasm"/>
    <property type="evidence" value="ECO:0007669"/>
    <property type="project" value="UniProtKB-SubCell"/>
</dbReference>
<dbReference type="Pfam" id="PF01791">
    <property type="entry name" value="DeoC"/>
    <property type="match status" value="1"/>
</dbReference>
<dbReference type="PIRSF" id="PIRSF001357">
    <property type="entry name" value="DeoC"/>
    <property type="match status" value="1"/>
</dbReference>
<dbReference type="CDD" id="cd00959">
    <property type="entry name" value="DeoC"/>
    <property type="match status" value="1"/>
</dbReference>
<dbReference type="InterPro" id="IPR011343">
    <property type="entry name" value="DeoC"/>
</dbReference>
<keyword evidence="9" id="KW-1185">Reference proteome</keyword>
<dbReference type="Proteomes" id="UP000002620">
    <property type="component" value="Chromosome"/>
</dbReference>
<dbReference type="RefSeq" id="WP_015739112.1">
    <property type="nucleotide sequence ID" value="NC_013385.1"/>
</dbReference>
<dbReference type="NCBIfam" id="TIGR00126">
    <property type="entry name" value="deoC"/>
    <property type="match status" value="1"/>
</dbReference>
<dbReference type="InterPro" id="IPR028581">
    <property type="entry name" value="DeoC_typeI"/>
</dbReference>
<evidence type="ECO:0000256" key="4">
    <source>
        <dbReference type="ARBA" id="ARBA00023270"/>
    </source>
</evidence>
<dbReference type="InterPro" id="IPR013785">
    <property type="entry name" value="Aldolase_TIM"/>
</dbReference>
<comment type="pathway">
    <text evidence="7">Carbohydrate degradation; 2-deoxy-D-ribose 1-phosphate degradation; D-glyceraldehyde 3-phosphate and acetaldehyde from 2-deoxy-alpha-D-ribose 1-phosphate: step 2/2.</text>
</comment>
<dbReference type="UniPathway" id="UPA00002">
    <property type="reaction ID" value="UER00468"/>
</dbReference>
<protein>
    <recommendedName>
        <fullName evidence="7">Deoxyribose-phosphate aldolase</fullName>
        <shortName evidence="7">DERA</shortName>
        <ecNumber evidence="7">4.1.2.4</ecNumber>
    </recommendedName>
    <alternativeName>
        <fullName evidence="7">2-deoxy-D-ribose 5-phosphate aldolase</fullName>
    </alternativeName>
    <alternativeName>
        <fullName evidence="7">Phosphodeoxyriboaldolase</fullName>
        <shortName evidence="7">Deoxyriboaldolase</shortName>
    </alternativeName>
</protein>
<comment type="function">
    <text evidence="6 7">Catalyzes a reversible aldol reaction between acetaldehyde and D-glyceraldehyde 3-phosphate to generate 2-deoxy-D-ribose 5-phosphate.</text>
</comment>
<feature type="active site" description="Schiff-base intermediate with acetaldehyde" evidence="7">
    <location>
        <position position="158"/>
    </location>
</feature>
<dbReference type="HAMAP" id="MF_00114">
    <property type="entry name" value="DeoC_type1"/>
    <property type="match status" value="1"/>
</dbReference>
<organism evidence="8 9">
    <name type="scientific">Ammonifex degensii (strain DSM 10501 / KC4)</name>
    <dbReference type="NCBI Taxonomy" id="429009"/>
    <lineage>
        <taxon>Bacteria</taxon>
        <taxon>Bacillati</taxon>
        <taxon>Bacillota</taxon>
        <taxon>Clostridia</taxon>
        <taxon>Thermoanaerobacterales</taxon>
        <taxon>Thermoanaerobacteraceae</taxon>
        <taxon>Ammonifex</taxon>
    </lineage>
</organism>
<reference evidence="8 9" key="1">
    <citation type="submission" date="2009-10" db="EMBL/GenBank/DDBJ databases">
        <title>Complete sequence of chromosome of Ammonifex degensii KC4.</title>
        <authorList>
            <consortium name="US DOE Joint Genome Institute"/>
            <person name="Kerfeld C."/>
            <person name="Goodner B."/>
            <person name="Huber H."/>
            <person name="Stetter K."/>
            <person name="Lucas S."/>
            <person name="Copeland A."/>
            <person name="Lapidus A."/>
            <person name="Glavina del Rio T."/>
            <person name="Dalin E."/>
            <person name="Tice H."/>
            <person name="Bruce D."/>
            <person name="Goodwin L."/>
            <person name="Pitluck S."/>
            <person name="Saunders E."/>
            <person name="Brettin T."/>
            <person name="Detter J.C."/>
            <person name="Han C."/>
            <person name="Larimer F."/>
            <person name="Land M."/>
            <person name="Hauser L."/>
            <person name="Kyrpides N."/>
            <person name="Ovchinnikova G."/>
            <person name="Richardson P."/>
        </authorList>
    </citation>
    <scope>NUCLEOTIDE SEQUENCE [LARGE SCALE GENOMIC DNA]</scope>
    <source>
        <strain evidence="9">DSM 10501 / KC4</strain>
    </source>
</reference>
<evidence type="ECO:0000256" key="6">
    <source>
        <dbReference type="ARBA" id="ARBA00056337"/>
    </source>
</evidence>
<feature type="active site" description="Proton donor/acceptor" evidence="7">
    <location>
        <position position="92"/>
    </location>
</feature>
<dbReference type="FunFam" id="3.20.20.70:FF:000044">
    <property type="entry name" value="Deoxyribose-phosphate aldolase"/>
    <property type="match status" value="1"/>
</dbReference>
<comment type="subcellular location">
    <subcellularLocation>
        <location evidence="7">Cytoplasm</location>
    </subcellularLocation>
</comment>
<evidence type="ECO:0000256" key="3">
    <source>
        <dbReference type="ARBA" id="ARBA00023239"/>
    </source>
</evidence>
<gene>
    <name evidence="7" type="primary">deoC</name>
    <name evidence="8" type="ordered locus">Adeg_1109</name>
</gene>
<dbReference type="GO" id="GO:0006018">
    <property type="term" value="P:2-deoxyribose 1-phosphate catabolic process"/>
    <property type="evidence" value="ECO:0007669"/>
    <property type="project" value="UniProtKB-UniRule"/>
</dbReference>
<dbReference type="GO" id="GO:0016052">
    <property type="term" value="P:carbohydrate catabolic process"/>
    <property type="evidence" value="ECO:0007669"/>
    <property type="project" value="TreeGrafter"/>
</dbReference>
<comment type="catalytic activity">
    <reaction evidence="5 7">
        <text>2-deoxy-D-ribose 5-phosphate = D-glyceraldehyde 3-phosphate + acetaldehyde</text>
        <dbReference type="Rhea" id="RHEA:12821"/>
        <dbReference type="ChEBI" id="CHEBI:15343"/>
        <dbReference type="ChEBI" id="CHEBI:59776"/>
        <dbReference type="ChEBI" id="CHEBI:62877"/>
        <dbReference type="EC" id="4.1.2.4"/>
    </reaction>
</comment>
<evidence type="ECO:0000256" key="2">
    <source>
        <dbReference type="ARBA" id="ARBA00022490"/>
    </source>
</evidence>
<feature type="active site" description="Proton donor/acceptor" evidence="7">
    <location>
        <position position="187"/>
    </location>
</feature>
<dbReference type="EC" id="4.1.2.4" evidence="7"/>
<dbReference type="EMBL" id="CP001785">
    <property type="protein sequence ID" value="ACX52235.1"/>
    <property type="molecule type" value="Genomic_DNA"/>
</dbReference>
<keyword evidence="4 7" id="KW-0704">Schiff base</keyword>
<comment type="similarity">
    <text evidence="1 7">Belongs to the DeoC/FbaB aldolase family. DeoC type 1 subfamily.</text>
</comment>
<dbReference type="GO" id="GO:0009264">
    <property type="term" value="P:deoxyribonucleotide catabolic process"/>
    <property type="evidence" value="ECO:0007669"/>
    <property type="project" value="UniProtKB-UniRule"/>
</dbReference>
<name>C9RDA8_AMMDK</name>
<keyword evidence="3 7" id="KW-0456">Lyase</keyword>
<evidence type="ECO:0000313" key="9">
    <source>
        <dbReference type="Proteomes" id="UP000002620"/>
    </source>
</evidence>
<dbReference type="PANTHER" id="PTHR10889">
    <property type="entry name" value="DEOXYRIBOSE-PHOSPHATE ALDOLASE"/>
    <property type="match status" value="1"/>
</dbReference>
<proteinExistence type="inferred from homology"/>
<keyword evidence="2 7" id="KW-0963">Cytoplasm</keyword>
<dbReference type="GO" id="GO:0004139">
    <property type="term" value="F:deoxyribose-phosphate aldolase activity"/>
    <property type="evidence" value="ECO:0007669"/>
    <property type="project" value="UniProtKB-UniRule"/>
</dbReference>
<dbReference type="STRING" id="429009.Adeg_1109"/>
<evidence type="ECO:0000313" key="8">
    <source>
        <dbReference type="EMBL" id="ACX52235.1"/>
    </source>
</evidence>
<sequence length="228" mass="24600">MDLKELARYIDHTLLRPEAREEDIRRLCAEALHYGFFAVCVNPAYVPLAVETLKGSSVKVCTVVGFPLGANSTVTKVIEARQAAREGAEEFDLVLNLGALKDRRLSYLREELRAVREAVKEICPQGVLKIILETSLLTREEKLIGCELALEVGVEFVKTSTGFGPGGATVEDVKLLCQAVGDRAGVKAAGGIRTFKDLISMLEAGADRIGSSCAVKIMEEAGSCISTL</sequence>